<dbReference type="InterPro" id="IPR000387">
    <property type="entry name" value="Tyr_Pase_dom"/>
</dbReference>
<dbReference type="CDD" id="cd14498">
    <property type="entry name" value="DSP"/>
    <property type="match status" value="1"/>
</dbReference>
<dbReference type="InterPro" id="IPR020422">
    <property type="entry name" value="TYR_PHOSPHATASE_DUAL_dom"/>
</dbReference>
<dbReference type="Pfam" id="PF00782">
    <property type="entry name" value="DSPc"/>
    <property type="match status" value="1"/>
</dbReference>
<feature type="region of interest" description="Disordered" evidence="5">
    <location>
        <begin position="1"/>
        <end position="40"/>
    </location>
</feature>
<gene>
    <name evidence="8" type="ORF">BDQ12DRAFT_686945</name>
</gene>
<dbReference type="Gene3D" id="3.90.190.10">
    <property type="entry name" value="Protein tyrosine phosphatase superfamily"/>
    <property type="match status" value="1"/>
</dbReference>
<keyword evidence="4" id="KW-0904">Protein phosphatase</keyword>
<evidence type="ECO:0000256" key="5">
    <source>
        <dbReference type="SAM" id="MobiDB-lite"/>
    </source>
</evidence>
<dbReference type="AlphaFoldDB" id="A0A5C3LVS5"/>
<accession>A0A5C3LVS5</accession>
<dbReference type="EMBL" id="ML213614">
    <property type="protein sequence ID" value="TFK36473.1"/>
    <property type="molecule type" value="Genomic_DNA"/>
</dbReference>
<evidence type="ECO:0000256" key="3">
    <source>
        <dbReference type="ARBA" id="ARBA00022801"/>
    </source>
</evidence>
<evidence type="ECO:0000256" key="2">
    <source>
        <dbReference type="ARBA" id="ARBA00013064"/>
    </source>
</evidence>
<reference evidence="8 9" key="1">
    <citation type="journal article" date="2019" name="Nat. Ecol. Evol.">
        <title>Megaphylogeny resolves global patterns of mushroom evolution.</title>
        <authorList>
            <person name="Varga T."/>
            <person name="Krizsan K."/>
            <person name="Foldi C."/>
            <person name="Dima B."/>
            <person name="Sanchez-Garcia M."/>
            <person name="Sanchez-Ramirez S."/>
            <person name="Szollosi G.J."/>
            <person name="Szarkandi J.G."/>
            <person name="Papp V."/>
            <person name="Albert L."/>
            <person name="Andreopoulos W."/>
            <person name="Angelini C."/>
            <person name="Antonin V."/>
            <person name="Barry K.W."/>
            <person name="Bougher N.L."/>
            <person name="Buchanan P."/>
            <person name="Buyck B."/>
            <person name="Bense V."/>
            <person name="Catcheside P."/>
            <person name="Chovatia M."/>
            <person name="Cooper J."/>
            <person name="Damon W."/>
            <person name="Desjardin D."/>
            <person name="Finy P."/>
            <person name="Geml J."/>
            <person name="Haridas S."/>
            <person name="Hughes K."/>
            <person name="Justo A."/>
            <person name="Karasinski D."/>
            <person name="Kautmanova I."/>
            <person name="Kiss B."/>
            <person name="Kocsube S."/>
            <person name="Kotiranta H."/>
            <person name="LaButti K.M."/>
            <person name="Lechner B.E."/>
            <person name="Liimatainen K."/>
            <person name="Lipzen A."/>
            <person name="Lukacs Z."/>
            <person name="Mihaltcheva S."/>
            <person name="Morgado L.N."/>
            <person name="Niskanen T."/>
            <person name="Noordeloos M.E."/>
            <person name="Ohm R.A."/>
            <person name="Ortiz-Santana B."/>
            <person name="Ovrebo C."/>
            <person name="Racz N."/>
            <person name="Riley R."/>
            <person name="Savchenko A."/>
            <person name="Shiryaev A."/>
            <person name="Soop K."/>
            <person name="Spirin V."/>
            <person name="Szebenyi C."/>
            <person name="Tomsovsky M."/>
            <person name="Tulloss R.E."/>
            <person name="Uehling J."/>
            <person name="Grigoriev I.V."/>
            <person name="Vagvolgyi C."/>
            <person name="Papp T."/>
            <person name="Martin F.M."/>
            <person name="Miettinen O."/>
            <person name="Hibbett D.S."/>
            <person name="Nagy L.G."/>
        </authorList>
    </citation>
    <scope>NUCLEOTIDE SEQUENCE [LARGE SCALE GENOMIC DNA]</scope>
    <source>
        <strain evidence="8 9">CBS 166.37</strain>
    </source>
</reference>
<feature type="compositionally biased region" description="Low complexity" evidence="5">
    <location>
        <begin position="21"/>
        <end position="32"/>
    </location>
</feature>
<evidence type="ECO:0000256" key="1">
    <source>
        <dbReference type="ARBA" id="ARBA00008601"/>
    </source>
</evidence>
<name>A0A5C3LVS5_9AGAR</name>
<organism evidence="8 9">
    <name type="scientific">Crucibulum laeve</name>
    <dbReference type="NCBI Taxonomy" id="68775"/>
    <lineage>
        <taxon>Eukaryota</taxon>
        <taxon>Fungi</taxon>
        <taxon>Dikarya</taxon>
        <taxon>Basidiomycota</taxon>
        <taxon>Agaricomycotina</taxon>
        <taxon>Agaricomycetes</taxon>
        <taxon>Agaricomycetidae</taxon>
        <taxon>Agaricales</taxon>
        <taxon>Agaricineae</taxon>
        <taxon>Nidulariaceae</taxon>
        <taxon>Crucibulum</taxon>
    </lineage>
</organism>
<dbReference type="InterPro" id="IPR000340">
    <property type="entry name" value="Dual-sp_phosphatase_cat-dom"/>
</dbReference>
<proteinExistence type="inferred from homology"/>
<dbReference type="SUPFAM" id="SSF52799">
    <property type="entry name" value="(Phosphotyrosine protein) phosphatases II"/>
    <property type="match status" value="1"/>
</dbReference>
<keyword evidence="9" id="KW-1185">Reference proteome</keyword>
<evidence type="ECO:0000259" key="6">
    <source>
        <dbReference type="PROSITE" id="PS50054"/>
    </source>
</evidence>
<feature type="domain" description="Tyrosine specific protein phosphatases" evidence="7">
    <location>
        <begin position="104"/>
        <end position="169"/>
    </location>
</feature>
<dbReference type="PANTHER" id="PTHR10159">
    <property type="entry name" value="DUAL SPECIFICITY PROTEIN PHOSPHATASE"/>
    <property type="match status" value="1"/>
</dbReference>
<dbReference type="PROSITE" id="PS50056">
    <property type="entry name" value="TYR_PHOSPHATASE_2"/>
    <property type="match status" value="1"/>
</dbReference>
<dbReference type="SMART" id="SM00195">
    <property type="entry name" value="DSPc"/>
    <property type="match status" value="1"/>
</dbReference>
<dbReference type="OrthoDB" id="10252009at2759"/>
<feature type="domain" description="Tyrosine-protein phosphatase" evidence="6">
    <location>
        <begin position="44"/>
        <end position="191"/>
    </location>
</feature>
<dbReference type="InterPro" id="IPR029021">
    <property type="entry name" value="Prot-tyrosine_phosphatase-like"/>
</dbReference>
<dbReference type="GO" id="GO:0005737">
    <property type="term" value="C:cytoplasm"/>
    <property type="evidence" value="ECO:0007669"/>
    <property type="project" value="TreeGrafter"/>
</dbReference>
<evidence type="ECO:0000313" key="8">
    <source>
        <dbReference type="EMBL" id="TFK36473.1"/>
    </source>
</evidence>
<dbReference type="PROSITE" id="PS50054">
    <property type="entry name" value="TYR_PHOSPHATASE_DUAL"/>
    <property type="match status" value="1"/>
</dbReference>
<protein>
    <recommendedName>
        <fullName evidence="2">protein-tyrosine-phosphatase</fullName>
        <ecNumber evidence="2">3.1.3.48</ecNumber>
    </recommendedName>
</protein>
<dbReference type="STRING" id="68775.A0A5C3LVS5"/>
<dbReference type="PANTHER" id="PTHR10159:SF519">
    <property type="entry name" value="DUAL SPECIFICITY PROTEIN PHOSPHATASE MPK3"/>
    <property type="match status" value="1"/>
</dbReference>
<comment type="similarity">
    <text evidence="1">Belongs to the protein-tyrosine phosphatase family. Non-receptor class dual specificity subfamily.</text>
</comment>
<sequence>MSHQRHSNYRSNGPGHWRTGTSAASSPHPSTPYNSSHHSQPACNVSEIIPRLFISDLSFAENPAMLSAYHITHILSTLSGSVYRPPPAQLPLQPARLHVRVEDSPFAELAAHLPSTTAWLYTALSNPESRVLVHCAEGVSRSVSVVAAFLMWQNGWEPDQAVQYIKSRRVQADPNFGFISQLHEHARTFLRRGHQ</sequence>
<dbReference type="Proteomes" id="UP000308652">
    <property type="component" value="Unassembled WGS sequence"/>
</dbReference>
<dbReference type="GO" id="GO:0043409">
    <property type="term" value="P:negative regulation of MAPK cascade"/>
    <property type="evidence" value="ECO:0007669"/>
    <property type="project" value="TreeGrafter"/>
</dbReference>
<evidence type="ECO:0000256" key="4">
    <source>
        <dbReference type="ARBA" id="ARBA00022912"/>
    </source>
</evidence>
<dbReference type="EC" id="3.1.3.48" evidence="2"/>
<keyword evidence="3" id="KW-0378">Hydrolase</keyword>
<dbReference type="GO" id="GO:0004725">
    <property type="term" value="F:protein tyrosine phosphatase activity"/>
    <property type="evidence" value="ECO:0007669"/>
    <property type="project" value="UniProtKB-EC"/>
</dbReference>
<evidence type="ECO:0000259" key="7">
    <source>
        <dbReference type="PROSITE" id="PS50056"/>
    </source>
</evidence>
<evidence type="ECO:0000313" key="9">
    <source>
        <dbReference type="Proteomes" id="UP000308652"/>
    </source>
</evidence>